<evidence type="ECO:0000313" key="11">
    <source>
        <dbReference type="EMBL" id="RJX72468.1"/>
    </source>
</evidence>
<dbReference type="Proteomes" id="UP000273252">
    <property type="component" value="Unassembled WGS sequence"/>
</dbReference>
<keyword evidence="8 10" id="KW-1133">Transmembrane helix</keyword>
<evidence type="ECO:0000256" key="6">
    <source>
        <dbReference type="ARBA" id="ARBA00022519"/>
    </source>
</evidence>
<gene>
    <name evidence="11" type="primary">gspJ</name>
    <name evidence="11" type="ORF">DZ860_08480</name>
</gene>
<evidence type="ECO:0000256" key="9">
    <source>
        <dbReference type="ARBA" id="ARBA00023136"/>
    </source>
</evidence>
<accession>A0A3A6QMK4</accession>
<evidence type="ECO:0000256" key="3">
    <source>
        <dbReference type="ARBA" id="ARBA00021539"/>
    </source>
</evidence>
<dbReference type="PROSITE" id="PS00409">
    <property type="entry name" value="PROKAR_NTER_METHYL"/>
    <property type="match status" value="1"/>
</dbReference>
<keyword evidence="7 10" id="KW-0812">Transmembrane</keyword>
<keyword evidence="6" id="KW-0997">Cell inner membrane</keyword>
<dbReference type="AlphaFoldDB" id="A0A3A6QMK4"/>
<dbReference type="EMBL" id="QVMU01000005">
    <property type="protein sequence ID" value="RJX72468.1"/>
    <property type="molecule type" value="Genomic_DNA"/>
</dbReference>
<proteinExistence type="inferred from homology"/>
<keyword evidence="4" id="KW-1003">Cell membrane</keyword>
<evidence type="ECO:0000256" key="7">
    <source>
        <dbReference type="ARBA" id="ARBA00022692"/>
    </source>
</evidence>
<evidence type="ECO:0000256" key="4">
    <source>
        <dbReference type="ARBA" id="ARBA00022475"/>
    </source>
</evidence>
<dbReference type="RefSeq" id="WP_120030531.1">
    <property type="nucleotide sequence ID" value="NZ_QVMU01000005.1"/>
</dbReference>
<evidence type="ECO:0000256" key="8">
    <source>
        <dbReference type="ARBA" id="ARBA00022989"/>
    </source>
</evidence>
<dbReference type="InterPro" id="IPR010055">
    <property type="entry name" value="T2SS_protein-GspJ"/>
</dbReference>
<protein>
    <recommendedName>
        <fullName evidence="3">Type II secretion system protein J</fullName>
    </recommendedName>
</protein>
<dbReference type="GO" id="GO:0015627">
    <property type="term" value="C:type II protein secretion system complex"/>
    <property type="evidence" value="ECO:0007669"/>
    <property type="project" value="InterPro"/>
</dbReference>
<dbReference type="OrthoDB" id="9794345at2"/>
<dbReference type="GO" id="GO:0005886">
    <property type="term" value="C:plasma membrane"/>
    <property type="evidence" value="ECO:0007669"/>
    <property type="project" value="UniProtKB-SubCell"/>
</dbReference>
<organism evidence="11 12">
    <name type="scientific">Vibrio sinensis</name>
    <dbReference type="NCBI Taxonomy" id="2302434"/>
    <lineage>
        <taxon>Bacteria</taxon>
        <taxon>Pseudomonadati</taxon>
        <taxon>Pseudomonadota</taxon>
        <taxon>Gammaproteobacteria</taxon>
        <taxon>Vibrionales</taxon>
        <taxon>Vibrionaceae</taxon>
        <taxon>Vibrio</taxon>
    </lineage>
</organism>
<dbReference type="InterPro" id="IPR051621">
    <property type="entry name" value="T2SS_protein_J"/>
</dbReference>
<comment type="similarity">
    <text evidence="2">Belongs to the GSP J family.</text>
</comment>
<sequence length="230" mass="26257">MRKSHVHKSGTRKTSTRKSSVRNKGFTLIEVLVAIAIFASLSVGAYQVLNQVQRSNEISLERGQRLKTLQRALVFMDNDFRQMALRQSRTNGEAPSKNLIHWQDYLLDSDARGVMFARTGWHNPQQQFPRGEVTKVGYRIKDGVLERLWWRYVDTPAGQEPIVMPLIDGVEEFDMRFFDDKSWQMTWDKPGKLPAGVSVRLKLKDFGDIERIYLTGGGALVGAKGENDDK</sequence>
<dbReference type="NCBIfam" id="TIGR02532">
    <property type="entry name" value="IV_pilin_GFxxxE"/>
    <property type="match status" value="1"/>
</dbReference>
<evidence type="ECO:0000256" key="5">
    <source>
        <dbReference type="ARBA" id="ARBA00022481"/>
    </source>
</evidence>
<dbReference type="SUPFAM" id="SSF54523">
    <property type="entry name" value="Pili subunits"/>
    <property type="match status" value="1"/>
</dbReference>
<dbReference type="PANTHER" id="PTHR39583:SF2">
    <property type="entry name" value="TYPE II SECRETION SYSTEM PROTEIN J"/>
    <property type="match status" value="1"/>
</dbReference>
<dbReference type="Pfam" id="PF11612">
    <property type="entry name" value="T2SSJ"/>
    <property type="match status" value="1"/>
</dbReference>
<dbReference type="NCBIfam" id="TIGR01711">
    <property type="entry name" value="gspJ"/>
    <property type="match status" value="1"/>
</dbReference>
<evidence type="ECO:0000256" key="2">
    <source>
        <dbReference type="ARBA" id="ARBA00011084"/>
    </source>
</evidence>
<keyword evidence="9 10" id="KW-0472">Membrane</keyword>
<dbReference type="Gene3D" id="2.10.70.20">
    <property type="entry name" value="gspk-gspi-gspj complex like domains"/>
    <property type="match status" value="1"/>
</dbReference>
<keyword evidence="12" id="KW-1185">Reference proteome</keyword>
<dbReference type="GO" id="GO:0015628">
    <property type="term" value="P:protein secretion by the type II secretion system"/>
    <property type="evidence" value="ECO:0007669"/>
    <property type="project" value="InterPro"/>
</dbReference>
<name>A0A3A6QMK4_9VIBR</name>
<dbReference type="Gene3D" id="3.10.610.10">
    <property type="entry name" value="GSPII I/J protein-like"/>
    <property type="match status" value="1"/>
</dbReference>
<reference evidence="11 12" key="1">
    <citation type="submission" date="2018-08" db="EMBL/GenBank/DDBJ databases">
        <title>Vibrio isolated from the Eastern China Marginal Seas.</title>
        <authorList>
            <person name="Li Y."/>
        </authorList>
    </citation>
    <scope>NUCLEOTIDE SEQUENCE [LARGE SCALE GENOMIC DNA]</scope>
    <source>
        <strain evidence="11 12">BEI233</strain>
    </source>
</reference>
<dbReference type="PANTHER" id="PTHR39583">
    <property type="entry name" value="TYPE II SECRETION SYSTEM PROTEIN J-RELATED"/>
    <property type="match status" value="1"/>
</dbReference>
<evidence type="ECO:0000256" key="10">
    <source>
        <dbReference type="SAM" id="Phobius"/>
    </source>
</evidence>
<evidence type="ECO:0000256" key="1">
    <source>
        <dbReference type="ARBA" id="ARBA00004377"/>
    </source>
</evidence>
<dbReference type="InterPro" id="IPR012902">
    <property type="entry name" value="N_methyl_site"/>
</dbReference>
<comment type="subcellular location">
    <subcellularLocation>
        <location evidence="1">Cell inner membrane</location>
        <topology evidence="1">Single-pass membrane protein</topology>
    </subcellularLocation>
</comment>
<feature type="transmembrane region" description="Helical" evidence="10">
    <location>
        <begin position="26"/>
        <end position="49"/>
    </location>
</feature>
<dbReference type="InterPro" id="IPR045584">
    <property type="entry name" value="Pilin-like"/>
</dbReference>
<evidence type="ECO:0000313" key="12">
    <source>
        <dbReference type="Proteomes" id="UP000273252"/>
    </source>
</evidence>
<dbReference type="Pfam" id="PF07963">
    <property type="entry name" value="N_methyl"/>
    <property type="match status" value="1"/>
</dbReference>
<keyword evidence="5" id="KW-0488">Methylation</keyword>
<comment type="caution">
    <text evidence="11">The sequence shown here is derived from an EMBL/GenBank/DDBJ whole genome shotgun (WGS) entry which is preliminary data.</text>
</comment>